<gene>
    <name evidence="17" type="primary">phrB</name>
    <name evidence="16" type="ORF">Lbir_0985</name>
    <name evidence="17" type="ORF">NCTC12437_00181</name>
</gene>
<dbReference type="PRINTS" id="PR00147">
    <property type="entry name" value="DNAPHOTLYASE"/>
</dbReference>
<evidence type="ECO:0000256" key="9">
    <source>
        <dbReference type="ARBA" id="ARBA00033999"/>
    </source>
</evidence>
<comment type="similarity">
    <text evidence="14">Belongs to the DNA photolyase family.</text>
</comment>
<feature type="site" description="Electron transfer via tryptophanyl radical" evidence="13">
    <location>
        <position position="380"/>
    </location>
</feature>
<evidence type="ECO:0000256" key="4">
    <source>
        <dbReference type="ARBA" id="ARBA00014046"/>
    </source>
</evidence>
<comment type="cofactor">
    <cofactor evidence="1">
        <name>(6R)-5,10-methylene-5,6,7,8-tetrahydrofolate</name>
        <dbReference type="ChEBI" id="CHEBI:15636"/>
    </cofactor>
</comment>
<keyword evidence="17" id="KW-0456">Lyase</keyword>
<evidence type="ECO:0000259" key="15">
    <source>
        <dbReference type="PROSITE" id="PS51645"/>
    </source>
</evidence>
<evidence type="ECO:0000256" key="12">
    <source>
        <dbReference type="PIRSR" id="PIRSR602081-1"/>
    </source>
</evidence>
<evidence type="ECO:0000256" key="5">
    <source>
        <dbReference type="ARBA" id="ARBA00022630"/>
    </source>
</evidence>
<dbReference type="InterPro" id="IPR005101">
    <property type="entry name" value="Cryptochr/Photolyase_FAD-bd"/>
</dbReference>
<feature type="binding site" evidence="12">
    <location>
        <begin position="370"/>
        <end position="372"/>
    </location>
    <ligand>
        <name>FAD</name>
        <dbReference type="ChEBI" id="CHEBI:57692"/>
    </ligand>
</feature>
<keyword evidence="5 12" id="KW-0285">Flavoprotein</keyword>
<name>A0A378I5F5_9GAMM</name>
<feature type="binding site" evidence="12">
    <location>
        <position position="270"/>
    </location>
    <ligand>
        <name>FAD</name>
        <dbReference type="ChEBI" id="CHEBI:57692"/>
    </ligand>
</feature>
<dbReference type="EMBL" id="LNXT01000012">
    <property type="protein sequence ID" value="KTC73929.1"/>
    <property type="molecule type" value="Genomic_DNA"/>
</dbReference>
<dbReference type="Proteomes" id="UP000255066">
    <property type="component" value="Unassembled WGS sequence"/>
</dbReference>
<evidence type="ECO:0000313" key="18">
    <source>
        <dbReference type="Proteomes" id="UP000054735"/>
    </source>
</evidence>
<dbReference type="InterPro" id="IPR006050">
    <property type="entry name" value="DNA_photolyase_N"/>
</dbReference>
<dbReference type="InterPro" id="IPR014729">
    <property type="entry name" value="Rossmann-like_a/b/a_fold"/>
</dbReference>
<dbReference type="Gene3D" id="1.10.579.10">
    <property type="entry name" value="DNA Cyclobutane Dipyrimidine Photolyase, subunit A, domain 3"/>
    <property type="match status" value="1"/>
</dbReference>
<dbReference type="Pfam" id="PF00875">
    <property type="entry name" value="DNA_photolyase"/>
    <property type="match status" value="1"/>
</dbReference>
<dbReference type="InterPro" id="IPR036134">
    <property type="entry name" value="Crypto/Photolyase_FAD-like_sf"/>
</dbReference>
<dbReference type="EMBL" id="UGNW01000001">
    <property type="protein sequence ID" value="STX30427.1"/>
    <property type="molecule type" value="Genomic_DNA"/>
</dbReference>
<dbReference type="InterPro" id="IPR018394">
    <property type="entry name" value="DNA_photolyase_1_CS_C"/>
</dbReference>
<evidence type="ECO:0000256" key="14">
    <source>
        <dbReference type="RuleBase" id="RU004182"/>
    </source>
</evidence>
<evidence type="ECO:0000313" key="16">
    <source>
        <dbReference type="EMBL" id="KTC73929.1"/>
    </source>
</evidence>
<evidence type="ECO:0000256" key="7">
    <source>
        <dbReference type="ARBA" id="ARBA00022991"/>
    </source>
</evidence>
<keyword evidence="6 12" id="KW-0274">FAD</keyword>
<dbReference type="GO" id="GO:0005737">
    <property type="term" value="C:cytoplasm"/>
    <property type="evidence" value="ECO:0007669"/>
    <property type="project" value="TreeGrafter"/>
</dbReference>
<dbReference type="EC" id="4.1.99.3" evidence="3"/>
<evidence type="ECO:0000256" key="1">
    <source>
        <dbReference type="ARBA" id="ARBA00001932"/>
    </source>
</evidence>
<keyword evidence="7 14" id="KW-0157">Chromophore</keyword>
<comment type="function">
    <text evidence="10">Involved in repair of UV radiation-induced DNA damage. Catalyzes the light-dependent monomerization (300-600 nm) of cyclobutyl pyrimidine dimers (in cis-syn configuration), which are formed between adjacent bases on the same DNA strand upon exposure to ultraviolet radiation.</text>
</comment>
<evidence type="ECO:0000256" key="6">
    <source>
        <dbReference type="ARBA" id="ARBA00022827"/>
    </source>
</evidence>
<feature type="binding site" evidence="12">
    <location>
        <position position="220"/>
    </location>
    <ligand>
        <name>FAD</name>
        <dbReference type="ChEBI" id="CHEBI:57692"/>
    </ligand>
</feature>
<dbReference type="GO" id="GO:0043153">
    <property type="term" value="P:entrainment of circadian clock by photoperiod"/>
    <property type="evidence" value="ECO:0007669"/>
    <property type="project" value="TreeGrafter"/>
</dbReference>
<evidence type="ECO:0000256" key="3">
    <source>
        <dbReference type="ARBA" id="ARBA00013149"/>
    </source>
</evidence>
<feature type="site" description="Electron transfer via tryptophanyl radical" evidence="13">
    <location>
        <position position="357"/>
    </location>
</feature>
<dbReference type="PANTHER" id="PTHR11455">
    <property type="entry name" value="CRYPTOCHROME"/>
    <property type="match status" value="1"/>
</dbReference>
<comment type="similarity">
    <text evidence="2">Belongs to the DNA photolyase class-1 family.</text>
</comment>
<dbReference type="AlphaFoldDB" id="A0A378I5F5"/>
<dbReference type="SUPFAM" id="SSF52425">
    <property type="entry name" value="Cryptochrome/photolyase, N-terminal domain"/>
    <property type="match status" value="1"/>
</dbReference>
<organism evidence="17 19">
    <name type="scientific">Legionella birminghamensis</name>
    <dbReference type="NCBI Taxonomy" id="28083"/>
    <lineage>
        <taxon>Bacteria</taxon>
        <taxon>Pseudomonadati</taxon>
        <taxon>Pseudomonadota</taxon>
        <taxon>Gammaproteobacteria</taxon>
        <taxon>Legionellales</taxon>
        <taxon>Legionellaceae</taxon>
        <taxon>Legionella</taxon>
    </lineage>
</organism>
<sequence length="468" mass="53537">MTTAIMWFRADLRLENNPAFVSACEHQRVIPLYIRDPAASAVIGSAQNWWLYHSLSAHQKSLDKRHLKLCLRTGKALDVLLELIDQHQVDAVYWNRCYEPAAIERDQAIKTALKNRGIRVCSTNGSLLVEPWELQTSQGGYFKVFTAFWKQCQKHLSLANCSLSTKLPGCPETVSESIEDWHLLPEKPNWAAGFADHWQPGEEAALARLDNFLEEAITSYKENRDYPALKGTSRLSPHLHFGEISPVTVYNQVLELQQAQALPSAAVSQFLAELGWREFSYHLLYHFPKLAEKNFQSAFDHFPWQSEPSLLKAWQQGQTGYPLVDAGMRELWHTGYMHNRVRMVVASFLVKHLLIDWRKGAAWFEDTLLDADLANNSASWQWVAGSGADAAPYFRIFNPILQSEKFDPQGEYIKTWIPELRKLSASQIHRPWQASVNKSGYPAPIVNHDEARKLALHFYDLIKRKKGD</sequence>
<feature type="domain" description="Photolyase/cryptochrome alpha/beta" evidence="15">
    <location>
        <begin position="2"/>
        <end position="128"/>
    </location>
</feature>
<dbReference type="OrthoDB" id="9772484at2"/>
<evidence type="ECO:0000256" key="11">
    <source>
        <dbReference type="ARBA" id="ARBA00083107"/>
    </source>
</evidence>
<evidence type="ECO:0000313" key="19">
    <source>
        <dbReference type="Proteomes" id="UP000255066"/>
    </source>
</evidence>
<dbReference type="InterPro" id="IPR036155">
    <property type="entry name" value="Crypto/Photolyase_N_sf"/>
</dbReference>
<dbReference type="GO" id="GO:0000719">
    <property type="term" value="P:photoreactive repair"/>
    <property type="evidence" value="ECO:0007669"/>
    <property type="project" value="UniProtKB-ARBA"/>
</dbReference>
<dbReference type="PROSITE" id="PS51645">
    <property type="entry name" value="PHR_CRY_ALPHA_BETA"/>
    <property type="match status" value="1"/>
</dbReference>
<reference evidence="16 18" key="1">
    <citation type="submission" date="2015-11" db="EMBL/GenBank/DDBJ databases">
        <title>Genomic analysis of 38 Legionella species identifies large and diverse effector repertoires.</title>
        <authorList>
            <person name="Burstein D."/>
            <person name="Amaro F."/>
            <person name="Zusman T."/>
            <person name="Lifshitz Z."/>
            <person name="Cohen O."/>
            <person name="Gilbert J.A."/>
            <person name="Pupko T."/>
            <person name="Shuman H.A."/>
            <person name="Segal G."/>
        </authorList>
    </citation>
    <scope>NUCLEOTIDE SEQUENCE [LARGE SCALE GENOMIC DNA]</scope>
    <source>
        <strain evidence="16 18">CDC#1407-AL-14</strain>
    </source>
</reference>
<dbReference type="GO" id="GO:0003677">
    <property type="term" value="F:DNA binding"/>
    <property type="evidence" value="ECO:0007669"/>
    <property type="project" value="TreeGrafter"/>
</dbReference>
<evidence type="ECO:0000256" key="10">
    <source>
        <dbReference type="ARBA" id="ARBA00059220"/>
    </source>
</evidence>
<dbReference type="STRING" id="28083.Lbir_0985"/>
<feature type="site" description="Electron transfer via tryptophanyl radical" evidence="13">
    <location>
        <position position="304"/>
    </location>
</feature>
<protein>
    <recommendedName>
        <fullName evidence="4">Deoxyribodipyrimidine photo-lyase</fullName>
        <ecNumber evidence="3">4.1.99.3</ecNumber>
    </recommendedName>
    <alternativeName>
        <fullName evidence="8">DNA photolyase</fullName>
    </alternativeName>
    <alternativeName>
        <fullName evidence="11">Photoreactivating enzyme</fullName>
    </alternativeName>
</protein>
<evidence type="ECO:0000256" key="13">
    <source>
        <dbReference type="PIRSR" id="PIRSR602081-2"/>
    </source>
</evidence>
<dbReference type="FunFam" id="1.10.579.10:FF:000003">
    <property type="entry name" value="Deoxyribodipyrimidine photo-lyase"/>
    <property type="match status" value="1"/>
</dbReference>
<evidence type="ECO:0000313" key="17">
    <source>
        <dbReference type="EMBL" id="STX30427.1"/>
    </source>
</evidence>
<dbReference type="PANTHER" id="PTHR11455:SF18">
    <property type="entry name" value="SI:CH1073-390K14.1"/>
    <property type="match status" value="1"/>
</dbReference>
<dbReference type="GO" id="GO:0071949">
    <property type="term" value="F:FAD binding"/>
    <property type="evidence" value="ECO:0007669"/>
    <property type="project" value="TreeGrafter"/>
</dbReference>
<dbReference type="RefSeq" id="WP_058523082.1">
    <property type="nucleotide sequence ID" value="NZ_CAAAHV010000009.1"/>
</dbReference>
<evidence type="ECO:0000256" key="2">
    <source>
        <dbReference type="ARBA" id="ARBA00005862"/>
    </source>
</evidence>
<dbReference type="PROSITE" id="PS00394">
    <property type="entry name" value="DNA_PHOTOLYASES_1_1"/>
    <property type="match status" value="1"/>
</dbReference>
<accession>A0A378I5F5</accession>
<comment type="catalytic activity">
    <reaction evidence="9">
        <text>cyclobutadipyrimidine (in DNA) = 2 pyrimidine residues (in DNA).</text>
        <dbReference type="EC" id="4.1.99.3"/>
    </reaction>
</comment>
<dbReference type="InterPro" id="IPR002081">
    <property type="entry name" value="Cryptochrome/DNA_photolyase_1"/>
</dbReference>
<dbReference type="GO" id="GO:0032922">
    <property type="term" value="P:circadian regulation of gene expression"/>
    <property type="evidence" value="ECO:0007669"/>
    <property type="project" value="TreeGrafter"/>
</dbReference>
<comment type="cofactor">
    <cofactor evidence="12">
        <name>FAD</name>
        <dbReference type="ChEBI" id="CHEBI:57692"/>
    </cofactor>
    <text evidence="12">Binds 1 FAD per subunit.</text>
</comment>
<dbReference type="Gene3D" id="3.40.50.620">
    <property type="entry name" value="HUPs"/>
    <property type="match status" value="1"/>
</dbReference>
<evidence type="ECO:0000256" key="8">
    <source>
        <dbReference type="ARBA" id="ARBA00031671"/>
    </source>
</evidence>
<reference evidence="17 19" key="2">
    <citation type="submission" date="2018-06" db="EMBL/GenBank/DDBJ databases">
        <authorList>
            <consortium name="Pathogen Informatics"/>
            <person name="Doyle S."/>
        </authorList>
    </citation>
    <scope>NUCLEOTIDE SEQUENCE [LARGE SCALE GENOMIC DNA]</scope>
    <source>
        <strain evidence="17 19">NCTC12437</strain>
    </source>
</reference>
<keyword evidence="18" id="KW-1185">Reference proteome</keyword>
<feature type="binding site" evidence="12">
    <location>
        <begin position="232"/>
        <end position="236"/>
    </location>
    <ligand>
        <name>FAD</name>
        <dbReference type="ChEBI" id="CHEBI:57692"/>
    </ligand>
</feature>
<dbReference type="Gene3D" id="1.25.40.80">
    <property type="match status" value="1"/>
</dbReference>
<dbReference type="Proteomes" id="UP000054735">
    <property type="component" value="Unassembled WGS sequence"/>
</dbReference>
<dbReference type="PROSITE" id="PS00691">
    <property type="entry name" value="DNA_PHOTOLYASES_1_2"/>
    <property type="match status" value="1"/>
</dbReference>
<dbReference type="SUPFAM" id="SSF48173">
    <property type="entry name" value="Cryptochrome/photolyase FAD-binding domain"/>
    <property type="match status" value="1"/>
</dbReference>
<proteinExistence type="inferred from homology"/>
<dbReference type="GO" id="GO:0003904">
    <property type="term" value="F:deoxyribodipyrimidine photo-lyase activity"/>
    <property type="evidence" value="ECO:0007669"/>
    <property type="project" value="UniProtKB-EC"/>
</dbReference>
<dbReference type="Pfam" id="PF03441">
    <property type="entry name" value="FAD_binding_7"/>
    <property type="match status" value="1"/>
</dbReference>